<proteinExistence type="predicted"/>
<dbReference type="GO" id="GO:0000155">
    <property type="term" value="F:phosphorelay sensor kinase activity"/>
    <property type="evidence" value="ECO:0007669"/>
    <property type="project" value="InterPro"/>
</dbReference>
<dbReference type="Pfam" id="PF07730">
    <property type="entry name" value="HisKA_3"/>
    <property type="match status" value="1"/>
</dbReference>
<gene>
    <name evidence="7" type="ORF">BBK82_34260</name>
</gene>
<dbReference type="Gene3D" id="3.30.565.10">
    <property type="entry name" value="Histidine kinase-like ATPase, C-terminal domain"/>
    <property type="match status" value="1"/>
</dbReference>
<keyword evidence="5" id="KW-0812">Transmembrane</keyword>
<dbReference type="KEGG" id="led:BBK82_34260"/>
<accession>A0A1B2HZR7</accession>
<evidence type="ECO:0000313" key="8">
    <source>
        <dbReference type="Proteomes" id="UP000093053"/>
    </source>
</evidence>
<keyword evidence="4" id="KW-0175">Coiled coil</keyword>
<organism evidence="7 8">
    <name type="scientific">Lentzea guizhouensis</name>
    <dbReference type="NCBI Taxonomy" id="1586287"/>
    <lineage>
        <taxon>Bacteria</taxon>
        <taxon>Bacillati</taxon>
        <taxon>Actinomycetota</taxon>
        <taxon>Actinomycetes</taxon>
        <taxon>Pseudonocardiales</taxon>
        <taxon>Pseudonocardiaceae</taxon>
        <taxon>Lentzea</taxon>
    </lineage>
</organism>
<evidence type="ECO:0000259" key="6">
    <source>
        <dbReference type="Pfam" id="PF07730"/>
    </source>
</evidence>
<keyword evidence="8" id="KW-1185">Reference proteome</keyword>
<evidence type="ECO:0000256" key="2">
    <source>
        <dbReference type="ARBA" id="ARBA00022777"/>
    </source>
</evidence>
<dbReference type="STRING" id="1586287.BBK82_34260"/>
<dbReference type="InterPro" id="IPR011712">
    <property type="entry name" value="Sig_transdc_His_kin_sub3_dim/P"/>
</dbReference>
<dbReference type="Proteomes" id="UP000093053">
    <property type="component" value="Chromosome"/>
</dbReference>
<dbReference type="InterPro" id="IPR036890">
    <property type="entry name" value="HATPase_C_sf"/>
</dbReference>
<dbReference type="PANTHER" id="PTHR24421">
    <property type="entry name" value="NITRATE/NITRITE SENSOR PROTEIN NARX-RELATED"/>
    <property type="match status" value="1"/>
</dbReference>
<dbReference type="PANTHER" id="PTHR24421:SF63">
    <property type="entry name" value="SENSOR HISTIDINE KINASE DESK"/>
    <property type="match status" value="1"/>
</dbReference>
<dbReference type="CDD" id="cd16917">
    <property type="entry name" value="HATPase_UhpB-NarQ-NarX-like"/>
    <property type="match status" value="1"/>
</dbReference>
<feature type="coiled-coil region" evidence="4">
    <location>
        <begin position="156"/>
        <end position="183"/>
    </location>
</feature>
<keyword evidence="1" id="KW-0808">Transferase</keyword>
<feature type="domain" description="Signal transduction histidine kinase subgroup 3 dimerisation and phosphoacceptor" evidence="6">
    <location>
        <begin position="175"/>
        <end position="238"/>
    </location>
</feature>
<dbReference type="Gene3D" id="1.20.5.1930">
    <property type="match status" value="1"/>
</dbReference>
<name>A0A1B2HZR7_9PSEU</name>
<evidence type="ECO:0000256" key="5">
    <source>
        <dbReference type="SAM" id="Phobius"/>
    </source>
</evidence>
<feature type="transmembrane region" description="Helical" evidence="5">
    <location>
        <begin position="100"/>
        <end position="120"/>
    </location>
</feature>
<evidence type="ECO:0000256" key="3">
    <source>
        <dbReference type="ARBA" id="ARBA00023012"/>
    </source>
</evidence>
<dbReference type="GO" id="GO:0016020">
    <property type="term" value="C:membrane"/>
    <property type="evidence" value="ECO:0007669"/>
    <property type="project" value="InterPro"/>
</dbReference>
<dbReference type="GO" id="GO:0046983">
    <property type="term" value="F:protein dimerization activity"/>
    <property type="evidence" value="ECO:0007669"/>
    <property type="project" value="InterPro"/>
</dbReference>
<keyword evidence="3" id="KW-0902">Two-component regulatory system</keyword>
<evidence type="ECO:0000256" key="1">
    <source>
        <dbReference type="ARBA" id="ARBA00022679"/>
    </source>
</evidence>
<keyword evidence="5" id="KW-1133">Transmembrane helix</keyword>
<dbReference type="InterPro" id="IPR050482">
    <property type="entry name" value="Sensor_HK_TwoCompSys"/>
</dbReference>
<protein>
    <submittedName>
        <fullName evidence="7">Histidine kinase</fullName>
    </submittedName>
</protein>
<dbReference type="AlphaFoldDB" id="A0A1B2HZR7"/>
<dbReference type="OrthoDB" id="5241784at2"/>
<feature type="transmembrane region" description="Helical" evidence="5">
    <location>
        <begin position="132"/>
        <end position="154"/>
    </location>
</feature>
<keyword evidence="5" id="KW-0472">Membrane</keyword>
<keyword evidence="2 7" id="KW-0418">Kinase</keyword>
<feature type="transmembrane region" description="Helical" evidence="5">
    <location>
        <begin position="60"/>
        <end position="88"/>
    </location>
</feature>
<feature type="transmembrane region" description="Helical" evidence="5">
    <location>
        <begin position="6"/>
        <end position="23"/>
    </location>
</feature>
<evidence type="ECO:0000313" key="7">
    <source>
        <dbReference type="EMBL" id="ANZ43240.1"/>
    </source>
</evidence>
<sequence>MSRLNMGMQLAVLVPMGTLLIVFDSRSWWEAGVLVVGVAAAVVAVVRWAKDDVLAHAVPLLATCAAVWLFGVLVSGSTTAFYSITVVGPLIVPELPRRRVAAAVALVAFVAAGGAARLLVTSENRGGTAFEYVLVPTVVVIVVLGFMFANRAFYRVLAELDEAREHEAELAVARERIRFASELHDIQGHTLHVVKLKTALAEKLVRRDAGRAEEELREIHDLVGDTIRQTKELAYAQRRLNLVGELENAKNLFEAAGIRVRIIREAPVHGRAGELLGQVLRETTTNILRHAQAGQVRITLAENGITIVNDGARGDGPPELRGLSTLRERLAGEGGELTVSQTGGEFVTAAVFPAGEAR</sequence>
<feature type="transmembrane region" description="Helical" evidence="5">
    <location>
        <begin position="28"/>
        <end position="48"/>
    </location>
</feature>
<dbReference type="EMBL" id="CP016793">
    <property type="protein sequence ID" value="ANZ43240.1"/>
    <property type="molecule type" value="Genomic_DNA"/>
</dbReference>
<evidence type="ECO:0000256" key="4">
    <source>
        <dbReference type="SAM" id="Coils"/>
    </source>
</evidence>
<reference evidence="7 8" key="1">
    <citation type="submission" date="2016-07" db="EMBL/GenBank/DDBJ databases">
        <title>Complete genome sequence of the Lentzea guizhouensis DHS C013.</title>
        <authorList>
            <person name="Cao C."/>
        </authorList>
    </citation>
    <scope>NUCLEOTIDE SEQUENCE [LARGE SCALE GENOMIC DNA]</scope>
    <source>
        <strain evidence="7 8">DHS C013</strain>
    </source>
</reference>